<proteinExistence type="predicted"/>
<protein>
    <recommendedName>
        <fullName evidence="3">Alpha/beta hydrolase</fullName>
    </recommendedName>
</protein>
<dbReference type="EMBL" id="VIRM01000082">
    <property type="protein sequence ID" value="TQS10669.1"/>
    <property type="molecule type" value="Genomic_DNA"/>
</dbReference>
<evidence type="ECO:0000313" key="1">
    <source>
        <dbReference type="EMBL" id="TQS10669.1"/>
    </source>
</evidence>
<evidence type="ECO:0000313" key="2">
    <source>
        <dbReference type="Proteomes" id="UP000316541"/>
    </source>
</evidence>
<dbReference type="Gene3D" id="3.40.50.1820">
    <property type="entry name" value="alpha/beta hydrolase"/>
    <property type="match status" value="1"/>
</dbReference>
<gene>
    <name evidence="1" type="ORF">FLX08_38030</name>
</gene>
<evidence type="ECO:0008006" key="3">
    <source>
        <dbReference type="Google" id="ProtNLM"/>
    </source>
</evidence>
<reference evidence="1 2" key="1">
    <citation type="submission" date="2019-07" db="EMBL/GenBank/DDBJ databases">
        <title>Microbispora hainanensis DSM 45428.</title>
        <authorList>
            <person name="Thawai C."/>
        </authorList>
    </citation>
    <scope>NUCLEOTIDE SEQUENCE [LARGE SCALE GENOMIC DNA]</scope>
    <source>
        <strain evidence="1 2">DSM 45428</strain>
    </source>
</reference>
<name>A0A544Y1N0_9ACTN</name>
<organism evidence="1 2">
    <name type="scientific">Microbispora hainanensis</name>
    <dbReference type="NCBI Taxonomy" id="568844"/>
    <lineage>
        <taxon>Bacteria</taxon>
        <taxon>Bacillati</taxon>
        <taxon>Actinomycetota</taxon>
        <taxon>Actinomycetes</taxon>
        <taxon>Streptosporangiales</taxon>
        <taxon>Streptosporangiaceae</taxon>
        <taxon>Microbispora</taxon>
    </lineage>
</organism>
<accession>A0A544Y1N0</accession>
<dbReference type="InterPro" id="IPR029058">
    <property type="entry name" value="AB_hydrolase_fold"/>
</dbReference>
<dbReference type="AlphaFoldDB" id="A0A544Y1N0"/>
<dbReference type="Proteomes" id="UP000316541">
    <property type="component" value="Unassembled WGS sequence"/>
</dbReference>
<dbReference type="SUPFAM" id="SSF53474">
    <property type="entry name" value="alpha/beta-Hydrolases"/>
    <property type="match status" value="2"/>
</dbReference>
<sequence>MEADINSRSLINRATRAVTVLTATATATATALALSVPPAAGLTQASAASGRAGSISVTGVHPGGATYAIEVPRNWNGTVLTFSPGYGQGAGPQHLPADLGGNAAAQTWLLAHGYALAGTRPYGSGWAVEETLRASADTLAEFAKVAGKPTTTLAWGGSMGGAIAAGLAERRPDLIDGALPYCASVAGPVAMLNQSLDAAFAFKTLLAPGDDAVKLVRLASDDEEARSVAAARAVLDAAQRTPAGRARIALAASFAQVSTWSVVGTAEPAPHDWAAQQAQEYAAFMATVFSPRHPLEQRAGGNFSWNTGVDYRRELRESGRMRQVRALYDSAGLDLDADLAALSAAPRVSADPGAVAYMENYFTPRGALGVPVLTMHERGDNYPTVTQARAYSDVVRRAGNQELLRQAFVDRPGHCRYTGAEFVAAVRTLENRVTTGRWTDADAHRLNTLAARLAAENPDLGTAEFVHHTPGRFLRPHVPKG</sequence>
<dbReference type="RefSeq" id="WP_142625105.1">
    <property type="nucleotide sequence ID" value="NZ_VIRM01000082.1"/>
</dbReference>
<comment type="caution">
    <text evidence="1">The sequence shown here is derived from an EMBL/GenBank/DDBJ whole genome shotgun (WGS) entry which is preliminary data.</text>
</comment>